<dbReference type="EMBL" id="PKGU01000004">
    <property type="protein sequence ID" value="PKZ14648.1"/>
    <property type="molecule type" value="Genomic_DNA"/>
</dbReference>
<accession>A0A2I1M3F6</accession>
<feature type="transmembrane region" description="Helical" evidence="1">
    <location>
        <begin position="74"/>
        <end position="96"/>
    </location>
</feature>
<sequence>MNWFLDIRLSLFVIELVLASCLFTHADDWQLFTYPKRLWRLLVFPALIVAYSCMPVSVLYFIQYSHGTRESVSGSLVGILYYTLTAIIVMCCINYASKMSTLKTLVVVASGYSVQHLAFDVHTVITKLVYVARTDASFSISDVYYVVIYSSVFFVSWLCVGRRFNFDEHKVRRAPLWTVVCIALLLMLIFINLLYIQTVHGYAQIALYMYDAVATAFAIAAIIQASHNTQLSYDLQIMQRMDELQERHYEIAKENIALINEVGHDVRRSLRDAQLTSAAENAIHTYDSLFHTGSDALDVLLTERSLYCNSHNIVLTALADGAQLRNISPGTIYSLFGNLLDNSIEHIEKYASEQTPGVVDVSVRRTGNLILVEITNPLHGDVQMKDGLPVSSKAKTKDSALHGFGTRSVRRQVHNLGGEMTISTKNNEYRVSIVLPLVAEQ</sequence>
<evidence type="ECO:0000313" key="3">
    <source>
        <dbReference type="EMBL" id="PKZ14648.1"/>
    </source>
</evidence>
<organism evidence="3 4">
    <name type="scientific">Alloscardovia omnicolens</name>
    <dbReference type="NCBI Taxonomy" id="419015"/>
    <lineage>
        <taxon>Bacteria</taxon>
        <taxon>Bacillati</taxon>
        <taxon>Actinomycetota</taxon>
        <taxon>Actinomycetes</taxon>
        <taxon>Bifidobacteriales</taxon>
        <taxon>Bifidobacteriaceae</taxon>
        <taxon>Alloscardovia</taxon>
    </lineage>
</organism>
<dbReference type="RefSeq" id="WP_101541540.1">
    <property type="nucleotide sequence ID" value="NZ_PKGU01000004.1"/>
</dbReference>
<feature type="transmembrane region" description="Helical" evidence="1">
    <location>
        <begin position="176"/>
        <end position="196"/>
    </location>
</feature>
<keyword evidence="1" id="KW-1133">Transmembrane helix</keyword>
<evidence type="ECO:0000313" key="4">
    <source>
        <dbReference type="Proteomes" id="UP000242263"/>
    </source>
</evidence>
<feature type="transmembrane region" description="Helical" evidence="1">
    <location>
        <begin position="143"/>
        <end position="164"/>
    </location>
</feature>
<evidence type="ECO:0000259" key="2">
    <source>
        <dbReference type="Pfam" id="PF14501"/>
    </source>
</evidence>
<keyword evidence="1" id="KW-0472">Membrane</keyword>
<dbReference type="Proteomes" id="UP000242263">
    <property type="component" value="Unassembled WGS sequence"/>
</dbReference>
<dbReference type="InterPro" id="IPR036890">
    <property type="entry name" value="HATPase_C_sf"/>
</dbReference>
<dbReference type="SUPFAM" id="SSF55874">
    <property type="entry name" value="ATPase domain of HSP90 chaperone/DNA topoisomerase II/histidine kinase"/>
    <property type="match status" value="1"/>
</dbReference>
<name>A0A2I1M3F6_9BIFI</name>
<protein>
    <recommendedName>
        <fullName evidence="2">Sensor histidine kinase NatK-like C-terminal domain-containing protein</fullName>
    </recommendedName>
</protein>
<evidence type="ECO:0000256" key="1">
    <source>
        <dbReference type="SAM" id="Phobius"/>
    </source>
</evidence>
<dbReference type="InterPro" id="IPR032834">
    <property type="entry name" value="NatK-like_C"/>
</dbReference>
<reference evidence="3 4" key="1">
    <citation type="submission" date="2017-12" db="EMBL/GenBank/DDBJ databases">
        <title>Phylogenetic diversity of female urinary microbiome.</title>
        <authorList>
            <person name="Thomas-White K."/>
            <person name="Wolfe A.J."/>
        </authorList>
    </citation>
    <scope>NUCLEOTIDE SEQUENCE [LARGE SCALE GENOMIC DNA]</scope>
    <source>
        <strain evidence="3 4">UMB0064</strain>
    </source>
</reference>
<dbReference type="CDD" id="cd16935">
    <property type="entry name" value="HATPase_AgrC-ComD-like"/>
    <property type="match status" value="1"/>
</dbReference>
<dbReference type="AlphaFoldDB" id="A0A2I1M3F6"/>
<proteinExistence type="predicted"/>
<gene>
    <name evidence="3" type="ORF">CYJ32_06865</name>
</gene>
<dbReference type="Gene3D" id="3.30.565.10">
    <property type="entry name" value="Histidine kinase-like ATPase, C-terminal domain"/>
    <property type="match status" value="1"/>
</dbReference>
<comment type="caution">
    <text evidence="3">The sequence shown here is derived from an EMBL/GenBank/DDBJ whole genome shotgun (WGS) entry which is preliminary data.</text>
</comment>
<keyword evidence="1" id="KW-0812">Transmembrane</keyword>
<feature type="transmembrane region" description="Helical" evidence="1">
    <location>
        <begin position="42"/>
        <end position="62"/>
    </location>
</feature>
<feature type="domain" description="Sensor histidine kinase NatK-like C-terminal" evidence="2">
    <location>
        <begin position="331"/>
        <end position="436"/>
    </location>
</feature>
<feature type="transmembrane region" description="Helical" evidence="1">
    <location>
        <begin position="202"/>
        <end position="223"/>
    </location>
</feature>
<dbReference type="Pfam" id="PF14501">
    <property type="entry name" value="HATPase_c_5"/>
    <property type="match status" value="1"/>
</dbReference>